<comment type="caution">
    <text evidence="7">The sequence shown here is derived from an EMBL/GenBank/DDBJ whole genome shotgun (WGS) entry which is preliminary data.</text>
</comment>
<dbReference type="InterPro" id="IPR000259">
    <property type="entry name" value="Adhesion_dom_fimbrial"/>
</dbReference>
<evidence type="ECO:0000313" key="7">
    <source>
        <dbReference type="EMBL" id="NEM85795.1"/>
    </source>
</evidence>
<dbReference type="InterPro" id="IPR050263">
    <property type="entry name" value="Bact_Fimbrial_Adh_Pro"/>
</dbReference>
<dbReference type="PANTHER" id="PTHR33420">
    <property type="entry name" value="FIMBRIAL SUBUNIT ELFA-RELATED"/>
    <property type="match status" value="1"/>
</dbReference>
<evidence type="ECO:0000256" key="1">
    <source>
        <dbReference type="ARBA" id="ARBA00004561"/>
    </source>
</evidence>
<sequence length="339" mass="37605">MKKYWFLFLLALPFLGQAKCTINGNSTAIQGVNLDLTTGNTTITFSPNLTGEFTCNSTKDKLNVLKTLDNYVVEMKENQNSNQSIYIKFNLDVGDGFPVDTGDRKTYSVNDTINNKSIALTASYIKSPKSNANVQTVYSNSFILNAPAVVFPFENDSATNFCYRNIFSYFICLVSNRLPTDAAYQQNLNINITKHKPTTCRFSQPTYEIRIPETTISEMLSANNSKSGSVDLVLNCDSVYNVTTNPVTFKVERGVWDDSGTILKNTLSDGAKGVGFQIYNGNATTPLKLGDTLMNRLPKMAAIQEQYIFPITAKYVRVKEEALQPGEVQGQAIFAVSYD</sequence>
<feature type="domain" description="Fimbrial-type adhesion" evidence="6">
    <location>
        <begin position="191"/>
        <end position="339"/>
    </location>
</feature>
<dbReference type="EMBL" id="JAAGYI010000012">
    <property type="protein sequence ID" value="NEM85795.1"/>
    <property type="molecule type" value="Genomic_DNA"/>
</dbReference>
<dbReference type="PANTHER" id="PTHR33420:SF3">
    <property type="entry name" value="FIMBRIAL SUBUNIT ELFA"/>
    <property type="match status" value="1"/>
</dbReference>
<comment type="similarity">
    <text evidence="2">Belongs to the fimbrial protein family.</text>
</comment>
<comment type="subcellular location">
    <subcellularLocation>
        <location evidence="1">Fimbrium</location>
    </subcellularLocation>
</comment>
<name>A0A8T6PPP3_ECOLX</name>
<dbReference type="AlphaFoldDB" id="A0A8T6PPP3"/>
<dbReference type="InterPro" id="IPR036937">
    <property type="entry name" value="Adhesion_dom_fimbrial_sf"/>
</dbReference>
<evidence type="ECO:0000313" key="8">
    <source>
        <dbReference type="Proteomes" id="UP000469708"/>
    </source>
</evidence>
<dbReference type="RefSeq" id="WP_021824042.1">
    <property type="nucleotide sequence ID" value="NZ_CAKNDD010000002.1"/>
</dbReference>
<dbReference type="SUPFAM" id="SSF49401">
    <property type="entry name" value="Bacterial adhesins"/>
    <property type="match status" value="1"/>
</dbReference>
<evidence type="ECO:0000259" key="6">
    <source>
        <dbReference type="Pfam" id="PF00419"/>
    </source>
</evidence>
<protein>
    <submittedName>
        <fullName evidence="7">Type 1 fimbrial protein</fullName>
    </submittedName>
</protein>
<keyword evidence="4" id="KW-0281">Fimbrium</keyword>
<accession>A0A8T6PPP3</accession>
<dbReference type="InterPro" id="IPR008966">
    <property type="entry name" value="Adhesion_dom_sf"/>
</dbReference>
<proteinExistence type="inferred from homology"/>
<evidence type="ECO:0000256" key="5">
    <source>
        <dbReference type="SAM" id="SignalP"/>
    </source>
</evidence>
<dbReference type="Proteomes" id="UP000469708">
    <property type="component" value="Unassembled WGS sequence"/>
</dbReference>
<dbReference type="Gene3D" id="2.60.40.1090">
    <property type="entry name" value="Fimbrial-type adhesion domain"/>
    <property type="match status" value="1"/>
</dbReference>
<feature type="signal peptide" evidence="5">
    <location>
        <begin position="1"/>
        <end position="18"/>
    </location>
</feature>
<evidence type="ECO:0000256" key="3">
    <source>
        <dbReference type="ARBA" id="ARBA00022729"/>
    </source>
</evidence>
<dbReference type="Pfam" id="PF00419">
    <property type="entry name" value="Fimbrial"/>
    <property type="match status" value="1"/>
</dbReference>
<reference evidence="7 8" key="1">
    <citation type="submission" date="2020-02" db="EMBL/GenBank/DDBJ databases">
        <authorList>
            <person name="Subbiah M."/>
            <person name="Call D."/>
        </authorList>
    </citation>
    <scope>NUCLEOTIDE SEQUENCE [LARGE SCALE GENOMIC DNA]</scope>
    <source>
        <strain evidence="7 8">8375wC2</strain>
    </source>
</reference>
<keyword evidence="3 5" id="KW-0732">Signal</keyword>
<dbReference type="GO" id="GO:0009289">
    <property type="term" value="C:pilus"/>
    <property type="evidence" value="ECO:0007669"/>
    <property type="project" value="UniProtKB-SubCell"/>
</dbReference>
<evidence type="ECO:0000256" key="2">
    <source>
        <dbReference type="ARBA" id="ARBA00006671"/>
    </source>
</evidence>
<feature type="chain" id="PRO_5035743950" evidence="5">
    <location>
        <begin position="19"/>
        <end position="339"/>
    </location>
</feature>
<gene>
    <name evidence="7" type="ORF">G3V95_09780</name>
</gene>
<dbReference type="GO" id="GO:0043709">
    <property type="term" value="P:cell adhesion involved in single-species biofilm formation"/>
    <property type="evidence" value="ECO:0007669"/>
    <property type="project" value="TreeGrafter"/>
</dbReference>
<organism evidence="7 8">
    <name type="scientific">Escherichia coli</name>
    <dbReference type="NCBI Taxonomy" id="562"/>
    <lineage>
        <taxon>Bacteria</taxon>
        <taxon>Pseudomonadati</taxon>
        <taxon>Pseudomonadota</taxon>
        <taxon>Gammaproteobacteria</taxon>
        <taxon>Enterobacterales</taxon>
        <taxon>Enterobacteriaceae</taxon>
        <taxon>Escherichia</taxon>
    </lineage>
</organism>
<evidence type="ECO:0000256" key="4">
    <source>
        <dbReference type="ARBA" id="ARBA00023263"/>
    </source>
</evidence>